<dbReference type="PANTHER" id="PTHR40446">
    <property type="entry name" value="N-ACETYLGLUCOSAMINE-1-PHOSPHODIESTER ALPHA-N-ACETYLGLUCOSAMINIDASE"/>
    <property type="match status" value="1"/>
</dbReference>
<dbReference type="AlphaFoldDB" id="A0A645EME8"/>
<comment type="caution">
    <text evidence="2">The sequence shown here is derived from an EMBL/GenBank/DDBJ whole genome shotgun (WGS) entry which is preliminary data.</text>
</comment>
<gene>
    <name evidence="2" type="ORF">SDC9_149756</name>
</gene>
<dbReference type="EMBL" id="VSSQ01048494">
    <property type="protein sequence ID" value="MPN02540.1"/>
    <property type="molecule type" value="Genomic_DNA"/>
</dbReference>
<dbReference type="InterPro" id="IPR018711">
    <property type="entry name" value="NAGPA"/>
</dbReference>
<reference evidence="2" key="1">
    <citation type="submission" date="2019-08" db="EMBL/GenBank/DDBJ databases">
        <authorList>
            <person name="Kucharzyk K."/>
            <person name="Murdoch R.W."/>
            <person name="Higgins S."/>
            <person name="Loffler F."/>
        </authorList>
    </citation>
    <scope>NUCLEOTIDE SEQUENCE</scope>
</reference>
<name>A0A645EME8_9ZZZZ</name>
<sequence length="256" mass="28378">MFPDLRALAPEGTFLPEGAQPQVTETSYKSDSVSISIEKRREYNSDVYIADIYLADVQHLRRAFSHEKWGSNAQKPGILVAQSSALIAITGDYSSLFDKGLVVANGEILRKTGNALRHNCVIYPDGRMETYGRNEMDIKKVLEEPVWQSFLFGPELLGDEGEAFEKFDSKIGAANPRSVIGYHAPGHYSFVLVDGRSDDNRGWKLVQLSEFMESLGCKAAYNLDGGQSAVMMFMGQTVNNPYKGGRALNDMVYIGE</sequence>
<protein>
    <recommendedName>
        <fullName evidence="1">Phosphodiester glycosidase domain-containing protein</fullName>
    </recommendedName>
</protein>
<accession>A0A645EME8</accession>
<evidence type="ECO:0000259" key="1">
    <source>
        <dbReference type="Pfam" id="PF09992"/>
    </source>
</evidence>
<dbReference type="PANTHER" id="PTHR40446:SF2">
    <property type="entry name" value="N-ACETYLGLUCOSAMINE-1-PHOSPHODIESTER ALPHA-N-ACETYLGLUCOSAMINIDASE"/>
    <property type="match status" value="1"/>
</dbReference>
<evidence type="ECO:0000313" key="2">
    <source>
        <dbReference type="EMBL" id="MPN02540.1"/>
    </source>
</evidence>
<dbReference type="Pfam" id="PF09992">
    <property type="entry name" value="NAGPA"/>
    <property type="match status" value="1"/>
</dbReference>
<organism evidence="2">
    <name type="scientific">bioreactor metagenome</name>
    <dbReference type="NCBI Taxonomy" id="1076179"/>
    <lineage>
        <taxon>unclassified sequences</taxon>
        <taxon>metagenomes</taxon>
        <taxon>ecological metagenomes</taxon>
    </lineage>
</organism>
<proteinExistence type="predicted"/>
<feature type="domain" description="Phosphodiester glycosidase" evidence="1">
    <location>
        <begin position="86"/>
        <end position="254"/>
    </location>
</feature>